<dbReference type="Pfam" id="PF16724">
    <property type="entry name" value="T4-gp15_tss"/>
    <property type="match status" value="1"/>
</dbReference>
<dbReference type="EMBL" id="UINC01027055">
    <property type="protein sequence ID" value="SVB05636.1"/>
    <property type="molecule type" value="Genomic_DNA"/>
</dbReference>
<proteinExistence type="predicted"/>
<dbReference type="InterPro" id="IPR038553">
    <property type="entry name" value="T4-gp15_tss_sf"/>
</dbReference>
<sequence length="302" mass="34025">RSDGTNTEIIKVPLSYAPRARFRQRLAADQKEGTEVEVSLPRMSFEWTDISYDSARKLNTMQRMVSVNSSDATKLDYRWQRVPYELTFNVGIYTTNTEDGLKIIEQILPFFTPELTVTINDVVATDVPIVLTGVSQEDTWEGGFPEERRYVVWTLDFSVKTYLYGPSKTSKVITEVITQLYTNDNLIVLTMNSGGSKDYRIGETVYQGDSYTDSDVQGIVENWNSPTYKLTVKNVLGNFTTSKKVIGMDSKAEWILSSSTTGLQDTQTSLETANVRITQVPDPTSADADDEYNVTTTLTKRD</sequence>
<dbReference type="Gene3D" id="3.30.2000.40">
    <property type="entry name" value="Myoviridae tail sheath stabiliser"/>
    <property type="match status" value="1"/>
</dbReference>
<evidence type="ECO:0000313" key="1">
    <source>
        <dbReference type="EMBL" id="SVB05636.1"/>
    </source>
</evidence>
<gene>
    <name evidence="1" type="ORF">METZ01_LOCUS158490</name>
</gene>
<organism evidence="1">
    <name type="scientific">marine metagenome</name>
    <dbReference type="NCBI Taxonomy" id="408172"/>
    <lineage>
        <taxon>unclassified sequences</taxon>
        <taxon>metagenomes</taxon>
        <taxon>ecological metagenomes</taxon>
    </lineage>
</organism>
<dbReference type="AlphaFoldDB" id="A0A382AVS3"/>
<reference evidence="1" key="1">
    <citation type="submission" date="2018-05" db="EMBL/GenBank/DDBJ databases">
        <authorList>
            <person name="Lanie J.A."/>
            <person name="Ng W.-L."/>
            <person name="Kazmierczak K.M."/>
            <person name="Andrzejewski T.M."/>
            <person name="Davidsen T.M."/>
            <person name="Wayne K.J."/>
            <person name="Tettelin H."/>
            <person name="Glass J.I."/>
            <person name="Rusch D."/>
            <person name="Podicherti R."/>
            <person name="Tsui H.-C.T."/>
            <person name="Winkler M.E."/>
        </authorList>
    </citation>
    <scope>NUCLEOTIDE SEQUENCE</scope>
</reference>
<feature type="non-terminal residue" evidence="1">
    <location>
        <position position="1"/>
    </location>
</feature>
<dbReference type="InterPro" id="IPR031997">
    <property type="entry name" value="T4-gp15_tss"/>
</dbReference>
<accession>A0A382AVS3</accession>
<name>A0A382AVS3_9ZZZZ</name>
<protein>
    <submittedName>
        <fullName evidence="1">Uncharacterized protein</fullName>
    </submittedName>
</protein>